<keyword evidence="3" id="KW-0413">Isomerase</keyword>
<comment type="similarity">
    <text evidence="1">Belongs to the helicase family. RecQ subfamily.</text>
</comment>
<name>A0AAN6I7U0_9EURO</name>
<evidence type="ECO:0000256" key="2">
    <source>
        <dbReference type="ARBA" id="ARBA00023125"/>
    </source>
</evidence>
<dbReference type="PANTHER" id="PTHR13710:SF105">
    <property type="entry name" value="ATP-DEPENDENT DNA HELICASE Q1"/>
    <property type="match status" value="1"/>
</dbReference>
<dbReference type="SMART" id="SM00490">
    <property type="entry name" value="HELICc"/>
    <property type="match status" value="1"/>
</dbReference>
<evidence type="ECO:0000256" key="3">
    <source>
        <dbReference type="ARBA" id="ARBA00023235"/>
    </source>
</evidence>
<dbReference type="GO" id="GO:0000724">
    <property type="term" value="P:double-strand break repair via homologous recombination"/>
    <property type="evidence" value="ECO:0007669"/>
    <property type="project" value="TreeGrafter"/>
</dbReference>
<dbReference type="Pfam" id="PF00271">
    <property type="entry name" value="Helicase_C"/>
    <property type="match status" value="1"/>
</dbReference>
<dbReference type="EC" id="5.6.2.4" evidence="5"/>
<sequence length="231" mass="26330">MRFIKDKERVIVYVNSREDARILASELGCESFYSDLGSIEEKEQVTARWRDGVHRVIVATSAFGAGVDYAYVRVVVHLDMPRDAINFSQEVGRAGRDGYGGHSLVLLPSRYTPVSDETWERQRFSIPVSERVMQRYVGENRCLWATLSRFVDGPDQMQYCVADLECSVCLDRGFFRVGQEVDDTRYWDGLPSTRETEDEEDDREEESEEESEGESEAEEVVARRGALEAGS</sequence>
<dbReference type="GO" id="GO:0003677">
    <property type="term" value="F:DNA binding"/>
    <property type="evidence" value="ECO:0007669"/>
    <property type="project" value="UniProtKB-KW"/>
</dbReference>
<feature type="compositionally biased region" description="Basic and acidic residues" evidence="6">
    <location>
        <begin position="220"/>
        <end position="231"/>
    </location>
</feature>
<protein>
    <recommendedName>
        <fullName evidence="5">DNA 3'-5' helicase</fullName>
        <ecNumber evidence="5">5.6.2.4</ecNumber>
    </recommendedName>
</protein>
<accession>A0AAN6I7U0</accession>
<evidence type="ECO:0000313" key="8">
    <source>
        <dbReference type="EMBL" id="KAI1607822.1"/>
    </source>
</evidence>
<comment type="catalytic activity">
    <reaction evidence="4">
        <text>Couples ATP hydrolysis with the unwinding of duplex DNA by translocating in the 3'-5' direction.</text>
        <dbReference type="EC" id="5.6.2.4"/>
    </reaction>
</comment>
<dbReference type="PANTHER" id="PTHR13710">
    <property type="entry name" value="DNA HELICASE RECQ FAMILY MEMBER"/>
    <property type="match status" value="1"/>
</dbReference>
<dbReference type="Proteomes" id="UP001203852">
    <property type="component" value="Unassembled WGS sequence"/>
</dbReference>
<keyword evidence="8" id="KW-0378">Hydrolase</keyword>
<evidence type="ECO:0000256" key="5">
    <source>
        <dbReference type="ARBA" id="ARBA00034808"/>
    </source>
</evidence>
<feature type="domain" description="Helicase C-terminal" evidence="7">
    <location>
        <begin position="1"/>
        <end position="144"/>
    </location>
</feature>
<organism evidence="8 9">
    <name type="scientific">Exophiala viscosa</name>
    <dbReference type="NCBI Taxonomy" id="2486360"/>
    <lineage>
        <taxon>Eukaryota</taxon>
        <taxon>Fungi</taxon>
        <taxon>Dikarya</taxon>
        <taxon>Ascomycota</taxon>
        <taxon>Pezizomycotina</taxon>
        <taxon>Eurotiomycetes</taxon>
        <taxon>Chaetothyriomycetidae</taxon>
        <taxon>Chaetothyriales</taxon>
        <taxon>Herpotrichiellaceae</taxon>
        <taxon>Exophiala</taxon>
    </lineage>
</organism>
<feature type="region of interest" description="Disordered" evidence="6">
    <location>
        <begin position="186"/>
        <end position="231"/>
    </location>
</feature>
<evidence type="ECO:0000256" key="6">
    <source>
        <dbReference type="SAM" id="MobiDB-lite"/>
    </source>
</evidence>
<dbReference type="PROSITE" id="PS51194">
    <property type="entry name" value="HELICASE_CTER"/>
    <property type="match status" value="1"/>
</dbReference>
<proteinExistence type="inferred from homology"/>
<comment type="caution">
    <text evidence="8">The sequence shown here is derived from an EMBL/GenBank/DDBJ whole genome shotgun (WGS) entry which is preliminary data.</text>
</comment>
<dbReference type="EMBL" id="MU404366">
    <property type="protein sequence ID" value="KAI1607822.1"/>
    <property type="molecule type" value="Genomic_DNA"/>
</dbReference>
<dbReference type="GO" id="GO:0005694">
    <property type="term" value="C:chromosome"/>
    <property type="evidence" value="ECO:0007669"/>
    <property type="project" value="TreeGrafter"/>
</dbReference>
<dbReference type="GO" id="GO:0016787">
    <property type="term" value="F:hydrolase activity"/>
    <property type="evidence" value="ECO:0007669"/>
    <property type="project" value="UniProtKB-KW"/>
</dbReference>
<evidence type="ECO:0000256" key="1">
    <source>
        <dbReference type="ARBA" id="ARBA00005446"/>
    </source>
</evidence>
<dbReference type="SUPFAM" id="SSF52540">
    <property type="entry name" value="P-loop containing nucleoside triphosphate hydrolases"/>
    <property type="match status" value="1"/>
</dbReference>
<keyword evidence="2" id="KW-0238">DNA-binding</keyword>
<reference evidence="8" key="1">
    <citation type="journal article" date="2022" name="bioRxiv">
        <title>Deciphering the potential niche of two novel black yeast fungi from a biological soil crust based on their genomes, phenotypes, and melanin regulation.</title>
        <authorList>
            <consortium name="DOE Joint Genome Institute"/>
            <person name="Carr E.C."/>
            <person name="Barton Q."/>
            <person name="Grambo S."/>
            <person name="Sullivan M."/>
            <person name="Renfro C.M."/>
            <person name="Kuo A."/>
            <person name="Pangilinan J."/>
            <person name="Lipzen A."/>
            <person name="Keymanesh K."/>
            <person name="Savage E."/>
            <person name="Barry K."/>
            <person name="Grigoriev I.V."/>
            <person name="Riekhof W.R."/>
            <person name="Harris S.S."/>
        </authorList>
    </citation>
    <scope>NUCLEOTIDE SEQUENCE</scope>
    <source>
        <strain evidence="8">JF 03-4F</strain>
    </source>
</reference>
<feature type="compositionally biased region" description="Acidic residues" evidence="6">
    <location>
        <begin position="196"/>
        <end position="219"/>
    </location>
</feature>
<dbReference type="AlphaFoldDB" id="A0AAN6I7U0"/>
<dbReference type="GO" id="GO:0043138">
    <property type="term" value="F:3'-5' DNA helicase activity"/>
    <property type="evidence" value="ECO:0007669"/>
    <property type="project" value="UniProtKB-EC"/>
</dbReference>
<evidence type="ECO:0000313" key="9">
    <source>
        <dbReference type="Proteomes" id="UP001203852"/>
    </source>
</evidence>
<dbReference type="InterPro" id="IPR027417">
    <property type="entry name" value="P-loop_NTPase"/>
</dbReference>
<gene>
    <name evidence="8" type="ORF">EDD36DRAFT_423943</name>
</gene>
<dbReference type="InterPro" id="IPR001650">
    <property type="entry name" value="Helicase_C-like"/>
</dbReference>
<evidence type="ECO:0000259" key="7">
    <source>
        <dbReference type="PROSITE" id="PS51194"/>
    </source>
</evidence>
<keyword evidence="9" id="KW-1185">Reference proteome</keyword>
<evidence type="ECO:0000256" key="4">
    <source>
        <dbReference type="ARBA" id="ARBA00034617"/>
    </source>
</evidence>
<dbReference type="Gene3D" id="3.40.50.300">
    <property type="entry name" value="P-loop containing nucleotide triphosphate hydrolases"/>
    <property type="match status" value="1"/>
</dbReference>
<dbReference type="GO" id="GO:0005737">
    <property type="term" value="C:cytoplasm"/>
    <property type="evidence" value="ECO:0007669"/>
    <property type="project" value="TreeGrafter"/>
</dbReference>
<dbReference type="GO" id="GO:0009378">
    <property type="term" value="F:four-way junction helicase activity"/>
    <property type="evidence" value="ECO:0007669"/>
    <property type="project" value="TreeGrafter"/>
</dbReference>